<dbReference type="InterPro" id="IPR056948">
    <property type="entry name" value="PNGaseA_N"/>
</dbReference>
<dbReference type="GO" id="GO:0004386">
    <property type="term" value="F:helicase activity"/>
    <property type="evidence" value="ECO:0007669"/>
    <property type="project" value="UniProtKB-KW"/>
</dbReference>
<evidence type="ECO:0000256" key="2">
    <source>
        <dbReference type="ARBA" id="ARBA00022741"/>
    </source>
</evidence>
<dbReference type="EMBL" id="JPOX01000024">
    <property type="protein sequence ID" value="KFX45150.1"/>
    <property type="molecule type" value="Genomic_DNA"/>
</dbReference>
<feature type="domain" description="Helicase ATP-binding" evidence="11">
    <location>
        <begin position="928"/>
        <end position="1124"/>
    </location>
</feature>
<keyword evidence="4" id="KW-0378">Hydrolase</keyword>
<dbReference type="SUPFAM" id="SSF52540">
    <property type="entry name" value="P-loop containing nucleoside triphosphate hydrolases"/>
    <property type="match status" value="2"/>
</dbReference>
<feature type="region of interest" description="Disordered" evidence="8">
    <location>
        <begin position="683"/>
        <end position="703"/>
    </location>
</feature>
<feature type="compositionally biased region" description="Basic and acidic residues" evidence="8">
    <location>
        <begin position="1968"/>
        <end position="1979"/>
    </location>
</feature>
<sequence>MECGGIGSYLSILVVILIPVWAICRLILWSQRTHQSPTILPYDTIKSDTGSAKERKNDLTFACNLKSYKAASRRTDFMKISAALCLSLFGLYSFVAAYNDNANHFLRRQASATNSSSVLVDFQVYKPVEFDPPSQGCDQVILLMEHSFGYSYGQPFVGSFTPPDCDFDTVRINLTVTSRGRQFDRLALMYLNDTEVFRTSTAEPTTNGIVWTYIKEMSQYLTLWKTPQKIIFDLGNLIDSKYTGPFNTTLTASFTKENNVRMADLILPISARKSVNDAASAFNVPSDNATVDLTFPSNAQRAVVSISACGQSEEEFWWSGVLNQDTDDFDSTIGVLYGYSPFREVQLYIDGLLAGVVWPFPVIFTGGVAPGFWRPIVGIDAFDLREPEIDISPFLPLLLDGTTHSFEIKVAGLDIPSSNDKTLTQTVNSYWVVTGKVFIYLNDSGKTTIKPTGVPPAISASDLQFSFSRNLVSNSTTNETLSYSVSAHRTLKIRSGSSSWTQDLSFYNDGYLNQNGMSQRNTQNTTGTSIAKGFGLDGKMVEFKTTFSYPLDVNTTYALTANSTAIDAIMDRGLSISSTGGLGISTYTLTSGPIDMQTRQWGVAHYYANTTGSYSSGETTQDFIETSGGTTYSTHVQAVNGTVVTPGSDSQAMASTAKNSWFSAGGRPSIKNSLVQSIEGLIQSQTSQNDERPNKRRKLGQNTTENSLELVDASVRNEYVVLCRITIDLNGPVQSLPESLPTSDDLPVLLKYRNEQRILSSSDLEPSDHPASDSETNEHWLDIRTTNRKQHSQWGPVDLQLPSSSFTLSGSSSFRLSVDILWKDTLFIPANAKVKGPPGLAFIRYTPPGEGLYRQTTDQINKGHAQWTPRDFYDNVHVPADTPEASIPKKMEIAGLPESFQEFTDVDGRRCFSSQLYRVATTDMAPWYDSNRNLRGGILAEEMGLGKTVEMISLISLHRRAMVDDDAHHSLIKSRATLIITPPAILEQWKQELQNHAPSLTVFDYKGYQANSKLSQEQLSDLLRDTDVVLTTYNVLAKEVHRATDPPKRNMRNEKRFKVPKSPLVRMSWWRVCLDEAQMIESGVSNAAQVARLIPRVNAWAVTGTPIRKDMRDFFGLLQFLRYEPFCGSIDLWSRLYSAYYPAFKSIVNKLALRHSKEFIRDDLKLPPQKRVVITIPFTAIEEQHYGQLFEQMCEDCGVDPTGAPLEQDWNPESQASIDKMRGWLTRLRQTCLHPEVARRNRRALGIRNGPLRSVDEVLEVMIDQNETSIRAEERMLLLSQARRGQLLENAYQRREALEIWQKGLERATQMVNDCREQLQAEIARAKSSGVSTSDQDSDIESGKDEADQSGKNNRIGACKARLRAALETQHVCKFFTANAFYQIKTDKKMTEPDSEEFKALEKAEEEAYDEAKLIRKEMLKDVARKVRRYIKVLDDKANNNSFIKIPVMKAQLPTLGIEARRLFERLEDFCDALNENREKFNEWRDAMLKLLRQSLIDEEKTSELEGNEYETSTKHQDEMYVYMEGLRVMFADRHDALTGQTNFLINHEVKVGVAEARNGKGPSPELYLKIMGTREKLKPSADLGSLRGIVSDIRSLLTSLEWQANEGSTRARAEAVIVNEALERVSKTSAEQAKAIAGLDKEVELFRDTMNNRLEYYKQLQQISDTVAPYDEESVGKPLDQAVYDSKLEAENKIQQKLDSLQSKRRYLIHLRDESGPDESTRLCIICQCTFENGVLTVCGHKYCKDCLRVWWHQHRTCPTCKRTLKANDFHQITYKPKELLAQEERTPTKIEHERPSQNGIYSDISTGILQEIKDIDLPTSFGTKIDTLSRHLMWLREHDPGAKSIVFSQYRDFLGVLATAFSRFKIGYSSVEAKDGIQRFKEDPAAECFLLHARAHSSGLNLVNATHVFLCEPLINTAIELQAIARVHRIGQHRPTTVWMYLVSDTVEESIYQISVSRRLSHIVQKEKEREKQKDLHSPSPGLKNGTTIENLTETAIESANSLEMQDATLGKLLASGAASGELVGKDDLWQCLFGDGQRRTSPGQNDDAVREVDRFLRGEAAEKRRQDPII</sequence>
<dbReference type="InterPro" id="IPR001841">
    <property type="entry name" value="Znf_RING"/>
</dbReference>
<feature type="region of interest" description="Disordered" evidence="8">
    <location>
        <begin position="1324"/>
        <end position="1352"/>
    </location>
</feature>
<gene>
    <name evidence="13" type="ORF">GQ26_0240160</name>
</gene>
<dbReference type="PANTHER" id="PTHR45865">
    <property type="entry name" value="E3 UBIQUITIN-PROTEIN LIGASE SHPRH FAMILY MEMBER"/>
    <property type="match status" value="1"/>
</dbReference>
<accession>A0A093UYZ0</accession>
<evidence type="ECO:0000256" key="5">
    <source>
        <dbReference type="ARBA" id="ARBA00022833"/>
    </source>
</evidence>
<dbReference type="Pfam" id="PF12222">
    <property type="entry name" value="PNGaseA"/>
    <property type="match status" value="1"/>
</dbReference>
<evidence type="ECO:0000256" key="9">
    <source>
        <dbReference type="SAM" id="Phobius"/>
    </source>
</evidence>
<evidence type="ECO:0000256" key="7">
    <source>
        <dbReference type="PROSITE-ProRule" id="PRU00175"/>
    </source>
</evidence>
<dbReference type="GO" id="GO:0016787">
    <property type="term" value="F:hydrolase activity"/>
    <property type="evidence" value="ECO:0007669"/>
    <property type="project" value="UniProtKB-KW"/>
</dbReference>
<dbReference type="Pfam" id="PF25156">
    <property type="entry name" value="PNGase_A_C"/>
    <property type="match status" value="1"/>
</dbReference>
<dbReference type="InterPro" id="IPR059033">
    <property type="entry name" value="C144_05_dom"/>
</dbReference>
<dbReference type="InterPro" id="IPR049730">
    <property type="entry name" value="SNF2/RAD54-like_C"/>
</dbReference>
<evidence type="ECO:0000256" key="1">
    <source>
        <dbReference type="ARBA" id="ARBA00022723"/>
    </source>
</evidence>
<dbReference type="InterPro" id="IPR000330">
    <property type="entry name" value="SNF2_N"/>
</dbReference>
<name>A0A093UYZ0_TALMA</name>
<dbReference type="Gene3D" id="3.40.50.300">
    <property type="entry name" value="P-loop containing nucleotide triphosphate hydrolases"/>
    <property type="match status" value="1"/>
</dbReference>
<dbReference type="SMART" id="SM00487">
    <property type="entry name" value="DEXDc"/>
    <property type="match status" value="1"/>
</dbReference>
<keyword evidence="9" id="KW-1133">Transmembrane helix</keyword>
<feature type="domain" description="Helicase C-terminal" evidence="12">
    <location>
        <begin position="1829"/>
        <end position="1986"/>
    </location>
</feature>
<evidence type="ECO:0000256" key="6">
    <source>
        <dbReference type="ARBA" id="ARBA00022840"/>
    </source>
</evidence>
<evidence type="ECO:0000313" key="13">
    <source>
        <dbReference type="EMBL" id="KFX45150.1"/>
    </source>
</evidence>
<dbReference type="Pfam" id="PF13639">
    <property type="entry name" value="zf-RING_2"/>
    <property type="match status" value="1"/>
</dbReference>
<keyword evidence="9" id="KW-0812">Transmembrane</keyword>
<evidence type="ECO:0000259" key="12">
    <source>
        <dbReference type="PROSITE" id="PS51194"/>
    </source>
</evidence>
<protein>
    <submittedName>
        <fullName evidence="13">Putative ATP-dependent helicase</fullName>
    </submittedName>
</protein>
<comment type="caution">
    <text evidence="13">The sequence shown here is derived from an EMBL/GenBank/DDBJ whole genome shotgun (WGS) entry which is preliminary data.</text>
</comment>
<dbReference type="FunFam" id="3.40.50.10810:FF:000059">
    <property type="entry name" value="SNF2 family helicase/ATPase, putative"/>
    <property type="match status" value="1"/>
</dbReference>
<dbReference type="Gene3D" id="3.40.50.10810">
    <property type="entry name" value="Tandem AAA-ATPase domain"/>
    <property type="match status" value="1"/>
</dbReference>
<reference evidence="13" key="1">
    <citation type="journal article" date="2014" name="PLoS Genet.">
        <title>Signature Gene Expression Reveals Novel Clues to the Molecular Mechanisms of Dimorphic Transition in Penicillium marneffei.</title>
        <authorList>
            <person name="Yang E."/>
            <person name="Wang G."/>
            <person name="Cai J."/>
            <person name="Woo P.C."/>
            <person name="Lau S.K."/>
            <person name="Yuen K.-Y."/>
            <person name="Chow W.-N."/>
            <person name="Lin X."/>
        </authorList>
    </citation>
    <scope>NUCLEOTIDE SEQUENCE [LARGE SCALE GENOMIC DNA]</scope>
    <source>
        <strain evidence="13">PM1</strain>
    </source>
</reference>
<keyword evidence="9" id="KW-0472">Membrane</keyword>
<organism evidence="13">
    <name type="scientific">Talaromyces marneffei PM1</name>
    <dbReference type="NCBI Taxonomy" id="1077442"/>
    <lineage>
        <taxon>Eukaryota</taxon>
        <taxon>Fungi</taxon>
        <taxon>Dikarya</taxon>
        <taxon>Ascomycota</taxon>
        <taxon>Pezizomycotina</taxon>
        <taxon>Eurotiomycetes</taxon>
        <taxon>Eurotiomycetidae</taxon>
        <taxon>Eurotiales</taxon>
        <taxon>Trichocomaceae</taxon>
        <taxon>Talaromyces</taxon>
        <taxon>Talaromyces sect. Talaromyces</taxon>
    </lineage>
</organism>
<dbReference type="Gene3D" id="3.30.40.10">
    <property type="entry name" value="Zinc/RING finger domain, C3HC4 (zinc finger)"/>
    <property type="match status" value="1"/>
</dbReference>
<dbReference type="InterPro" id="IPR052583">
    <property type="entry name" value="ATP-helicase/E3_Ub-Ligase"/>
</dbReference>
<dbReference type="InterPro" id="IPR013083">
    <property type="entry name" value="Znf_RING/FYVE/PHD"/>
</dbReference>
<evidence type="ECO:0000256" key="3">
    <source>
        <dbReference type="ARBA" id="ARBA00022771"/>
    </source>
</evidence>
<evidence type="ECO:0000259" key="11">
    <source>
        <dbReference type="PROSITE" id="PS51192"/>
    </source>
</evidence>
<feature type="transmembrane region" description="Helical" evidence="9">
    <location>
        <begin position="6"/>
        <end position="28"/>
    </location>
</feature>
<dbReference type="PROSITE" id="PS00518">
    <property type="entry name" value="ZF_RING_1"/>
    <property type="match status" value="1"/>
</dbReference>
<keyword evidence="1" id="KW-0479">Metal-binding</keyword>
<dbReference type="SMART" id="SM00184">
    <property type="entry name" value="RING"/>
    <property type="match status" value="1"/>
</dbReference>
<dbReference type="GO" id="GO:0005524">
    <property type="term" value="F:ATP binding"/>
    <property type="evidence" value="ECO:0007669"/>
    <property type="project" value="InterPro"/>
</dbReference>
<feature type="transmembrane region" description="Helical" evidence="9">
    <location>
        <begin position="77"/>
        <end position="98"/>
    </location>
</feature>
<feature type="region of interest" description="Disordered" evidence="8">
    <location>
        <begin position="1968"/>
        <end position="1990"/>
    </location>
</feature>
<dbReference type="CDD" id="cd18070">
    <property type="entry name" value="DEXQc_SHPRH"/>
    <property type="match status" value="1"/>
</dbReference>
<dbReference type="FunFam" id="3.40.50.300:FF:001870">
    <property type="entry name" value="SNF2 family helicase/ATPase, putative"/>
    <property type="match status" value="1"/>
</dbReference>
<dbReference type="PROSITE" id="PS50089">
    <property type="entry name" value="ZF_RING_2"/>
    <property type="match status" value="1"/>
</dbReference>
<dbReference type="PROSITE" id="PS51192">
    <property type="entry name" value="HELICASE_ATP_BIND_1"/>
    <property type="match status" value="1"/>
</dbReference>
<dbReference type="Pfam" id="PF26021">
    <property type="entry name" value="Ferritin_C144_05"/>
    <property type="match status" value="1"/>
</dbReference>
<keyword evidence="3 7" id="KW-0863">Zinc-finger</keyword>
<dbReference type="Pfam" id="PF00176">
    <property type="entry name" value="SNF2-rel_dom"/>
    <property type="match status" value="1"/>
</dbReference>
<keyword evidence="6" id="KW-0067">ATP-binding</keyword>
<evidence type="ECO:0000259" key="10">
    <source>
        <dbReference type="PROSITE" id="PS50089"/>
    </source>
</evidence>
<dbReference type="PROSITE" id="PS51194">
    <property type="entry name" value="HELICASE_CTER"/>
    <property type="match status" value="1"/>
</dbReference>
<dbReference type="GO" id="GO:0000209">
    <property type="term" value="P:protein polyubiquitination"/>
    <property type="evidence" value="ECO:0007669"/>
    <property type="project" value="TreeGrafter"/>
</dbReference>
<dbReference type="GO" id="GO:0005634">
    <property type="term" value="C:nucleus"/>
    <property type="evidence" value="ECO:0007669"/>
    <property type="project" value="TreeGrafter"/>
</dbReference>
<feature type="domain" description="RING-type" evidence="10">
    <location>
        <begin position="1725"/>
        <end position="1763"/>
    </location>
</feature>
<keyword evidence="5" id="KW-0862">Zinc</keyword>
<dbReference type="GO" id="GO:0006974">
    <property type="term" value="P:DNA damage response"/>
    <property type="evidence" value="ECO:0007669"/>
    <property type="project" value="TreeGrafter"/>
</dbReference>
<dbReference type="SUPFAM" id="SSF57850">
    <property type="entry name" value="RING/U-box"/>
    <property type="match status" value="1"/>
</dbReference>
<proteinExistence type="predicted"/>
<dbReference type="InterPro" id="IPR017907">
    <property type="entry name" value="Znf_RING_CS"/>
</dbReference>
<dbReference type="InterPro" id="IPR038718">
    <property type="entry name" value="SNF2-like_sf"/>
</dbReference>
<keyword evidence="13" id="KW-0347">Helicase</keyword>
<dbReference type="InterPro" id="IPR001650">
    <property type="entry name" value="Helicase_C-like"/>
</dbReference>
<dbReference type="GO" id="GO:0061630">
    <property type="term" value="F:ubiquitin protein ligase activity"/>
    <property type="evidence" value="ECO:0007669"/>
    <property type="project" value="TreeGrafter"/>
</dbReference>
<evidence type="ECO:0000256" key="4">
    <source>
        <dbReference type="ARBA" id="ARBA00022801"/>
    </source>
</evidence>
<evidence type="ECO:0000256" key="8">
    <source>
        <dbReference type="SAM" id="MobiDB-lite"/>
    </source>
</evidence>
<dbReference type="InterPro" id="IPR014001">
    <property type="entry name" value="Helicase_ATP-bd"/>
</dbReference>
<dbReference type="PANTHER" id="PTHR45865:SF1">
    <property type="entry name" value="E3 UBIQUITIN-PROTEIN LIGASE SHPRH"/>
    <property type="match status" value="1"/>
</dbReference>
<dbReference type="Pfam" id="PF00271">
    <property type="entry name" value="Helicase_C"/>
    <property type="match status" value="1"/>
</dbReference>
<dbReference type="GO" id="GO:0008270">
    <property type="term" value="F:zinc ion binding"/>
    <property type="evidence" value="ECO:0007669"/>
    <property type="project" value="UniProtKB-KW"/>
</dbReference>
<keyword evidence="2" id="KW-0547">Nucleotide-binding</keyword>
<dbReference type="CDD" id="cd18793">
    <property type="entry name" value="SF2_C_SNF"/>
    <property type="match status" value="1"/>
</dbReference>
<dbReference type="InterPro" id="IPR027417">
    <property type="entry name" value="P-loop_NTPase"/>
</dbReference>